<dbReference type="Proteomes" id="UP001159363">
    <property type="component" value="Chromosome 6"/>
</dbReference>
<evidence type="ECO:0000313" key="1">
    <source>
        <dbReference type="EMBL" id="KAJ8878253.1"/>
    </source>
</evidence>
<dbReference type="EMBL" id="JARBHB010000007">
    <property type="protein sequence ID" value="KAJ8878253.1"/>
    <property type="molecule type" value="Genomic_DNA"/>
</dbReference>
<gene>
    <name evidence="1" type="ORF">PR048_018830</name>
</gene>
<comment type="caution">
    <text evidence="1">The sequence shown here is derived from an EMBL/GenBank/DDBJ whole genome shotgun (WGS) entry which is preliminary data.</text>
</comment>
<evidence type="ECO:0000313" key="2">
    <source>
        <dbReference type="Proteomes" id="UP001159363"/>
    </source>
</evidence>
<proteinExistence type="predicted"/>
<accession>A0ABQ9H1U7</accession>
<name>A0ABQ9H1U7_9NEOP</name>
<reference evidence="1 2" key="1">
    <citation type="submission" date="2023-02" db="EMBL/GenBank/DDBJ databases">
        <title>LHISI_Scaffold_Assembly.</title>
        <authorList>
            <person name="Stuart O.P."/>
            <person name="Cleave R."/>
            <person name="Magrath M.J.L."/>
            <person name="Mikheyev A.S."/>
        </authorList>
    </citation>
    <scope>NUCLEOTIDE SEQUENCE [LARGE SCALE GENOMIC DNA]</scope>
    <source>
        <strain evidence="1">Daus_M_001</strain>
        <tissue evidence="1">Leg muscle</tissue>
    </source>
</reference>
<organism evidence="1 2">
    <name type="scientific">Dryococelus australis</name>
    <dbReference type="NCBI Taxonomy" id="614101"/>
    <lineage>
        <taxon>Eukaryota</taxon>
        <taxon>Metazoa</taxon>
        <taxon>Ecdysozoa</taxon>
        <taxon>Arthropoda</taxon>
        <taxon>Hexapoda</taxon>
        <taxon>Insecta</taxon>
        <taxon>Pterygota</taxon>
        <taxon>Neoptera</taxon>
        <taxon>Polyneoptera</taxon>
        <taxon>Phasmatodea</taxon>
        <taxon>Verophasmatodea</taxon>
        <taxon>Anareolatae</taxon>
        <taxon>Phasmatidae</taxon>
        <taxon>Eurycanthinae</taxon>
        <taxon>Dryococelus</taxon>
    </lineage>
</organism>
<protein>
    <submittedName>
        <fullName evidence="1">Uncharacterized protein</fullName>
    </submittedName>
</protein>
<sequence length="313" mass="34061">MAQLELGGSDKKPTPDVIIILVPTIVEISAAWEFSSLDIRDLRSEKPSLNETSTAVHSSVYHVLPPSRTSLTLFVRCCRFLERRPEAIYVTSETARPRNLYVTSLAESNTIAQRHCFATPNNALWASLAILCLVTAGITANREPLTPRCNQSDTRPVQELRAATQITSCSISGQCSWIIAGVSPEEHGTETASPTFLFSAVLCLSRDYFFELFRFFISRSVIAAVVAERLACSPPTKANRVQFPAGSLQDSLQVAIVPDDAACRRGFLGDLPVSPTPYIPVLLHTSPSSALKTAMLRATEISKHSKHGCSVSG</sequence>
<keyword evidence="2" id="KW-1185">Reference proteome</keyword>